<dbReference type="InterPro" id="IPR011009">
    <property type="entry name" value="Kinase-like_dom_sf"/>
</dbReference>
<sequence>MKMASQNKTERDALGGADDEGDIHDVKFVNGDCCFCMPCHGSIWLQWLAVNDNNSTLSTQSIDKETCWTRRWRRLREWSDTVAVTKWKTLLRRFKKNRARNRGKEFHYDPLSYSLNFDEGTGQNGVLDGDYFNHNFSYRYASFSLPFSTKTSLDFDTDRSRYSFDSPESSSTMVASIKSDVYGFGAVLVELVTRQKPLEVNAGGEGFKGDLVNRVNHLSNSGRIKDVIDKDLYGKGHDEELCSSSKLHATAWLLSQRTDGPCSRFISHCKPWPRKKVLQNSLMISL</sequence>
<accession>A0A6A3CZE4</accession>
<reference evidence="1" key="1">
    <citation type="submission" date="2019-09" db="EMBL/GenBank/DDBJ databases">
        <title>Draft genome information of white flower Hibiscus syriacus.</title>
        <authorList>
            <person name="Kim Y.-M."/>
        </authorList>
    </citation>
    <scope>NUCLEOTIDE SEQUENCE [LARGE SCALE GENOMIC DNA]</scope>
    <source>
        <strain evidence="1">YM2019G1</strain>
    </source>
</reference>
<dbReference type="Proteomes" id="UP000436088">
    <property type="component" value="Unassembled WGS sequence"/>
</dbReference>
<dbReference type="PANTHER" id="PTHR47076">
    <property type="entry name" value="NHL DOMAIN PROTEIN"/>
    <property type="match status" value="1"/>
</dbReference>
<dbReference type="PANTHER" id="PTHR47076:SF1">
    <property type="entry name" value="NHL DOMAIN PROTEIN"/>
    <property type="match status" value="1"/>
</dbReference>
<name>A0A6A3CZE4_HIBSY</name>
<dbReference type="AlphaFoldDB" id="A0A6A3CZE4"/>
<comment type="caution">
    <text evidence="1">The sequence shown here is derived from an EMBL/GenBank/DDBJ whole genome shotgun (WGS) entry which is preliminary data.</text>
</comment>
<dbReference type="EMBL" id="VEPZ02000069">
    <property type="protein sequence ID" value="KAE8734516.1"/>
    <property type="molecule type" value="Genomic_DNA"/>
</dbReference>
<protein>
    <submittedName>
        <fullName evidence="1">Uncharacterized protein</fullName>
    </submittedName>
</protein>
<dbReference type="SUPFAM" id="SSF56112">
    <property type="entry name" value="Protein kinase-like (PK-like)"/>
    <property type="match status" value="1"/>
</dbReference>
<dbReference type="Gene3D" id="1.10.510.10">
    <property type="entry name" value="Transferase(Phosphotransferase) domain 1"/>
    <property type="match status" value="1"/>
</dbReference>
<keyword evidence="2" id="KW-1185">Reference proteome</keyword>
<evidence type="ECO:0000313" key="2">
    <source>
        <dbReference type="Proteomes" id="UP000436088"/>
    </source>
</evidence>
<evidence type="ECO:0000313" key="1">
    <source>
        <dbReference type="EMBL" id="KAE8734516.1"/>
    </source>
</evidence>
<gene>
    <name evidence="1" type="ORF">F3Y22_tig00000764pilonHSYRG00218</name>
</gene>
<organism evidence="1 2">
    <name type="scientific">Hibiscus syriacus</name>
    <name type="common">Rose of Sharon</name>
    <dbReference type="NCBI Taxonomy" id="106335"/>
    <lineage>
        <taxon>Eukaryota</taxon>
        <taxon>Viridiplantae</taxon>
        <taxon>Streptophyta</taxon>
        <taxon>Embryophyta</taxon>
        <taxon>Tracheophyta</taxon>
        <taxon>Spermatophyta</taxon>
        <taxon>Magnoliopsida</taxon>
        <taxon>eudicotyledons</taxon>
        <taxon>Gunneridae</taxon>
        <taxon>Pentapetalae</taxon>
        <taxon>rosids</taxon>
        <taxon>malvids</taxon>
        <taxon>Malvales</taxon>
        <taxon>Malvaceae</taxon>
        <taxon>Malvoideae</taxon>
        <taxon>Hibiscus</taxon>
    </lineage>
</organism>
<proteinExistence type="predicted"/>